<evidence type="ECO:0000256" key="6">
    <source>
        <dbReference type="SAM" id="Phobius"/>
    </source>
</evidence>
<feature type="transmembrane region" description="Helical" evidence="6">
    <location>
        <begin position="81"/>
        <end position="101"/>
    </location>
</feature>
<feature type="transmembrane region" description="Helical" evidence="6">
    <location>
        <begin position="187"/>
        <end position="215"/>
    </location>
</feature>
<keyword evidence="4 6" id="KW-1133">Transmembrane helix</keyword>
<comment type="subcellular location">
    <subcellularLocation>
        <location evidence="1">Cell membrane</location>
        <topology evidence="1">Multi-pass membrane protein</topology>
    </subcellularLocation>
</comment>
<feature type="transmembrane region" description="Helical" evidence="6">
    <location>
        <begin position="48"/>
        <end position="69"/>
    </location>
</feature>
<feature type="transmembrane region" description="Helical" evidence="6">
    <location>
        <begin position="157"/>
        <end position="175"/>
    </location>
</feature>
<evidence type="ECO:0000256" key="4">
    <source>
        <dbReference type="ARBA" id="ARBA00022989"/>
    </source>
</evidence>
<feature type="transmembrane region" description="Helical" evidence="6">
    <location>
        <begin position="122"/>
        <end position="145"/>
    </location>
</feature>
<dbReference type="InterPro" id="IPR019108">
    <property type="entry name" value="Caa3_assmbl_CtaG-rel"/>
</dbReference>
<evidence type="ECO:0000256" key="3">
    <source>
        <dbReference type="ARBA" id="ARBA00022692"/>
    </source>
</evidence>
<organism evidence="7 8">
    <name type="scientific">Fodinicola feengrottensis</name>
    <dbReference type="NCBI Taxonomy" id="435914"/>
    <lineage>
        <taxon>Bacteria</taxon>
        <taxon>Bacillati</taxon>
        <taxon>Actinomycetota</taxon>
        <taxon>Actinomycetes</taxon>
        <taxon>Mycobacteriales</taxon>
        <taxon>Fodinicola</taxon>
    </lineage>
</organism>
<evidence type="ECO:0000256" key="1">
    <source>
        <dbReference type="ARBA" id="ARBA00004651"/>
    </source>
</evidence>
<keyword evidence="3 6" id="KW-0812">Transmembrane</keyword>
<evidence type="ECO:0000256" key="5">
    <source>
        <dbReference type="ARBA" id="ARBA00023136"/>
    </source>
</evidence>
<proteinExistence type="predicted"/>
<evidence type="ECO:0000313" key="8">
    <source>
        <dbReference type="Proteomes" id="UP001500618"/>
    </source>
</evidence>
<keyword evidence="2" id="KW-1003">Cell membrane</keyword>
<evidence type="ECO:0000256" key="2">
    <source>
        <dbReference type="ARBA" id="ARBA00022475"/>
    </source>
</evidence>
<reference evidence="8" key="1">
    <citation type="journal article" date="2019" name="Int. J. Syst. Evol. Microbiol.">
        <title>The Global Catalogue of Microorganisms (GCM) 10K type strain sequencing project: providing services to taxonomists for standard genome sequencing and annotation.</title>
        <authorList>
            <consortium name="The Broad Institute Genomics Platform"/>
            <consortium name="The Broad Institute Genome Sequencing Center for Infectious Disease"/>
            <person name="Wu L."/>
            <person name="Ma J."/>
        </authorList>
    </citation>
    <scope>NUCLEOTIDE SEQUENCE [LARGE SCALE GENOMIC DNA]</scope>
    <source>
        <strain evidence="8">JCM 14718</strain>
    </source>
</reference>
<dbReference type="Pfam" id="PF09678">
    <property type="entry name" value="Caa3_CtaG"/>
    <property type="match status" value="1"/>
</dbReference>
<keyword evidence="5 6" id="KW-0472">Membrane</keyword>
<evidence type="ECO:0000313" key="7">
    <source>
        <dbReference type="EMBL" id="GAA1679799.1"/>
    </source>
</evidence>
<keyword evidence="8" id="KW-1185">Reference proteome</keyword>
<sequence>MHVQPLTMVTAVTTWTPDAVSLVLAIALGAGYLWALRRVPGWPLARSAAFFGVGLGSMLLVSVTFVGAYDDVLFWVRAVQVIVLLMITPFGLAMGAPLTLLREACENKAKLDRVLNGKVAHLLTYPPIGSVILLATPWLLYFTGWYEAILRNGGLDALSRLALVVIGFVYFYGRLQIDPMPRKYPHLIAVAITFVEVVFDAGLGLVLWLGPLVVAAAYYTALGRTWGPSLRMDQIIGAGVLWIGGDLAGLPFLAALFRRMISDDAKDAAKVDQQLDEAEEVQAEEEPTRLWWETNPELSERFRRS</sequence>
<protein>
    <submittedName>
        <fullName evidence="7">Cytochrome c oxidase assembly protein</fullName>
    </submittedName>
</protein>
<feature type="transmembrane region" description="Helical" evidence="6">
    <location>
        <begin position="235"/>
        <end position="257"/>
    </location>
</feature>
<name>A0ABP4SZH0_9ACTN</name>
<accession>A0ABP4SZH0</accession>
<comment type="caution">
    <text evidence="7">The sequence shown here is derived from an EMBL/GenBank/DDBJ whole genome shotgun (WGS) entry which is preliminary data.</text>
</comment>
<dbReference type="EMBL" id="BAAANY010000009">
    <property type="protein sequence ID" value="GAA1679799.1"/>
    <property type="molecule type" value="Genomic_DNA"/>
</dbReference>
<dbReference type="Proteomes" id="UP001500618">
    <property type="component" value="Unassembled WGS sequence"/>
</dbReference>
<feature type="transmembrane region" description="Helical" evidence="6">
    <location>
        <begin position="20"/>
        <end position="36"/>
    </location>
</feature>
<gene>
    <name evidence="7" type="ORF">GCM10009765_31260</name>
</gene>